<feature type="compositionally biased region" description="Basic and acidic residues" evidence="1">
    <location>
        <begin position="349"/>
        <end position="359"/>
    </location>
</feature>
<evidence type="ECO:0000313" key="2">
    <source>
        <dbReference type="EMBL" id="CAA9470346.1"/>
    </source>
</evidence>
<feature type="compositionally biased region" description="Basic and acidic residues" evidence="1">
    <location>
        <begin position="209"/>
        <end position="238"/>
    </location>
</feature>
<feature type="compositionally biased region" description="Basic and acidic residues" evidence="1">
    <location>
        <begin position="67"/>
        <end position="83"/>
    </location>
</feature>
<feature type="compositionally biased region" description="Basic residues" evidence="1">
    <location>
        <begin position="27"/>
        <end position="38"/>
    </location>
</feature>
<keyword evidence="2" id="KW-0548">Nucleotidyltransferase</keyword>
<feature type="compositionally biased region" description="Basic residues" evidence="1">
    <location>
        <begin position="440"/>
        <end position="461"/>
    </location>
</feature>
<reference evidence="2" key="1">
    <citation type="submission" date="2020-02" db="EMBL/GenBank/DDBJ databases">
        <authorList>
            <person name="Meier V. D."/>
        </authorList>
    </citation>
    <scope>NUCLEOTIDE SEQUENCE</scope>
    <source>
        <strain evidence="2">AVDCRST_MAG25</strain>
    </source>
</reference>
<feature type="compositionally biased region" description="Basic residues" evidence="1">
    <location>
        <begin position="393"/>
        <end position="421"/>
    </location>
</feature>
<feature type="compositionally biased region" description="Basic and acidic residues" evidence="1">
    <location>
        <begin position="39"/>
        <end position="51"/>
    </location>
</feature>
<feature type="compositionally biased region" description="Basic and acidic residues" evidence="1">
    <location>
        <begin position="375"/>
        <end position="385"/>
    </location>
</feature>
<feature type="compositionally biased region" description="Basic and acidic residues" evidence="1">
    <location>
        <begin position="330"/>
        <end position="339"/>
    </location>
</feature>
<dbReference type="EC" id="2.7.7.72" evidence="2"/>
<feature type="compositionally biased region" description="Basic and acidic residues" evidence="1">
    <location>
        <begin position="172"/>
        <end position="203"/>
    </location>
</feature>
<name>A0A6J4RCP5_9ACTN</name>
<feature type="region of interest" description="Disordered" evidence="1">
    <location>
        <begin position="1"/>
        <end position="516"/>
    </location>
</feature>
<feature type="compositionally biased region" description="Basic residues" evidence="1">
    <location>
        <begin position="505"/>
        <end position="516"/>
    </location>
</feature>
<feature type="non-terminal residue" evidence="2">
    <location>
        <position position="516"/>
    </location>
</feature>
<gene>
    <name evidence="2" type="ORF">AVDCRST_MAG25-1989</name>
</gene>
<sequence length="516" mass="58139">DGGRENRRARTARAARGGVRGEGARAVPRRRVRPGHAARGREQEGRRRDDGGEAAGDQGRPQAARRASVDDGGAVRHDRGEGRRLRRGGHHLPERPVHRGEPPPGGDVRRGPTRGPRAARLHHQRHRRRCRERRDTRPVRRQEGPRVGDYPGRRRAPRQDARRSAPDAPGRPLRDDAYDAGEAVRDHPRAGDGHPGERRLAGEHKRRADKGGVREDPRLPERVEGAARPRQARPDAVHRPGVHGDPCRRAGGRVPPQGRLRAHPHSGLEHRAGRGSERLAVLDPPEGGLLPRYRQAPHARLRAPLHVLRPQEHAEDGGRGGVRALRRAHAAQEDPLLRPRERRRAHRAQGHEAPRLPEGRRRRRRPPRLPPHAPDGLRRRPRPVERLGGQALRPRHVPGARRARARQHRHAPQARPRRHNRQRPEAAPHRSGVLGEPQGARRRGAGRGRHREARKPPRRQPAHADLRAWAGALDQTHKRPPRRRGDRGPSRQGRRRESDGDRQGLRRGARHLRGGI</sequence>
<protein>
    <submittedName>
        <fullName evidence="2">CCA tRNA nucleotidyltransferase</fullName>
        <ecNumber evidence="2">2.7.7.72</ecNumber>
    </submittedName>
</protein>
<feature type="compositionally biased region" description="Basic and acidic residues" evidence="1">
    <location>
        <begin position="495"/>
        <end position="504"/>
    </location>
</feature>
<dbReference type="EMBL" id="CADCVI010000123">
    <property type="protein sequence ID" value="CAA9470346.1"/>
    <property type="molecule type" value="Genomic_DNA"/>
</dbReference>
<proteinExistence type="predicted"/>
<keyword evidence="2" id="KW-0808">Transferase</keyword>
<dbReference type="GO" id="GO:0004810">
    <property type="term" value="F:CCA tRNA nucleotidyltransferase activity"/>
    <property type="evidence" value="ECO:0007669"/>
    <property type="project" value="UniProtKB-EC"/>
</dbReference>
<evidence type="ECO:0000256" key="1">
    <source>
        <dbReference type="SAM" id="MobiDB-lite"/>
    </source>
</evidence>
<accession>A0A6J4RCP5</accession>
<organism evidence="2">
    <name type="scientific">uncultured Rubrobacteraceae bacterium</name>
    <dbReference type="NCBI Taxonomy" id="349277"/>
    <lineage>
        <taxon>Bacteria</taxon>
        <taxon>Bacillati</taxon>
        <taxon>Actinomycetota</taxon>
        <taxon>Rubrobacteria</taxon>
        <taxon>Rubrobacterales</taxon>
        <taxon>Rubrobacteraceae</taxon>
        <taxon>environmental samples</taxon>
    </lineage>
</organism>
<feature type="compositionally biased region" description="Basic and acidic residues" evidence="1">
    <location>
        <begin position="309"/>
        <end position="318"/>
    </location>
</feature>
<feature type="non-terminal residue" evidence="2">
    <location>
        <position position="1"/>
    </location>
</feature>
<feature type="compositionally biased region" description="Basic and acidic residues" evidence="1">
    <location>
        <begin position="91"/>
        <end position="101"/>
    </location>
</feature>
<feature type="compositionally biased region" description="Basic residues" evidence="1">
    <location>
        <begin position="117"/>
        <end position="131"/>
    </location>
</feature>
<dbReference type="AlphaFoldDB" id="A0A6J4RCP5"/>
<feature type="compositionally biased region" description="Basic and acidic residues" evidence="1">
    <location>
        <begin position="266"/>
        <end position="277"/>
    </location>
</feature>
<feature type="compositionally biased region" description="Basic and acidic residues" evidence="1">
    <location>
        <begin position="132"/>
        <end position="146"/>
    </location>
</feature>